<feature type="domain" description="Acetyl-coenzyme A synthetase N-terminal" evidence="10">
    <location>
        <begin position="40"/>
        <end position="96"/>
    </location>
</feature>
<dbReference type="SUPFAM" id="SSF56801">
    <property type="entry name" value="Acetyl-CoA synthetase-like"/>
    <property type="match status" value="1"/>
</dbReference>
<keyword evidence="6" id="KW-0007">Acetylation</keyword>
<dbReference type="InterPro" id="IPR032387">
    <property type="entry name" value="ACAS_N"/>
</dbReference>
<protein>
    <recommendedName>
        <fullName evidence="2">acetate--CoA ligase</fullName>
        <ecNumber evidence="2">6.2.1.1</ecNumber>
    </recommendedName>
</protein>
<dbReference type="GO" id="GO:0003987">
    <property type="term" value="F:acetate-CoA ligase activity"/>
    <property type="evidence" value="ECO:0007669"/>
    <property type="project" value="UniProtKB-EC"/>
</dbReference>
<dbReference type="Pfam" id="PF13193">
    <property type="entry name" value="AMP-binding_C"/>
    <property type="match status" value="1"/>
</dbReference>
<dbReference type="AlphaFoldDB" id="A0A1H4JNC1"/>
<accession>A0A1H4JNC1</accession>
<feature type="region of interest" description="Disordered" evidence="7">
    <location>
        <begin position="649"/>
        <end position="668"/>
    </location>
</feature>
<evidence type="ECO:0000259" key="10">
    <source>
        <dbReference type="Pfam" id="PF16177"/>
    </source>
</evidence>
<dbReference type="InterPro" id="IPR045851">
    <property type="entry name" value="AMP-bd_C_sf"/>
</dbReference>
<reference evidence="12" key="1">
    <citation type="submission" date="2016-10" db="EMBL/GenBank/DDBJ databases">
        <authorList>
            <person name="Varghese N."/>
        </authorList>
    </citation>
    <scope>NUCLEOTIDE SEQUENCE [LARGE SCALE GENOMIC DNA]</scope>
    <source>
        <strain evidence="12">DSM 44719</strain>
    </source>
</reference>
<evidence type="ECO:0000259" key="9">
    <source>
        <dbReference type="Pfam" id="PF13193"/>
    </source>
</evidence>
<keyword evidence="3" id="KW-0436">Ligase</keyword>
<dbReference type="Gene3D" id="3.40.50.12780">
    <property type="entry name" value="N-terminal domain of ligase-like"/>
    <property type="match status" value="1"/>
</dbReference>
<dbReference type="PANTHER" id="PTHR24095:SF14">
    <property type="entry name" value="ACETYL-COENZYME A SYNTHETASE 1"/>
    <property type="match status" value="1"/>
</dbReference>
<organism evidence="11 12">
    <name type="scientific">Rhodococcus jostii</name>
    <dbReference type="NCBI Taxonomy" id="132919"/>
    <lineage>
        <taxon>Bacteria</taxon>
        <taxon>Bacillati</taxon>
        <taxon>Actinomycetota</taxon>
        <taxon>Actinomycetes</taxon>
        <taxon>Mycobacteriales</taxon>
        <taxon>Nocardiaceae</taxon>
        <taxon>Rhodococcus</taxon>
    </lineage>
</organism>
<dbReference type="InterPro" id="IPR020845">
    <property type="entry name" value="AMP-binding_CS"/>
</dbReference>
<evidence type="ECO:0000256" key="1">
    <source>
        <dbReference type="ARBA" id="ARBA00006432"/>
    </source>
</evidence>
<evidence type="ECO:0000259" key="8">
    <source>
        <dbReference type="Pfam" id="PF00501"/>
    </source>
</evidence>
<name>A0A1H4JNC1_RHOJO</name>
<keyword evidence="5" id="KW-0067">ATP-binding</keyword>
<evidence type="ECO:0000256" key="4">
    <source>
        <dbReference type="ARBA" id="ARBA00022741"/>
    </source>
</evidence>
<dbReference type="EC" id="6.2.1.1" evidence="2"/>
<dbReference type="RefSeq" id="WP_083400372.1">
    <property type="nucleotide sequence ID" value="NZ_FNTL01000003.1"/>
</dbReference>
<keyword evidence="4" id="KW-0547">Nucleotide-binding</keyword>
<dbReference type="GO" id="GO:0005524">
    <property type="term" value="F:ATP binding"/>
    <property type="evidence" value="ECO:0007669"/>
    <property type="project" value="UniProtKB-KW"/>
</dbReference>
<evidence type="ECO:0000256" key="7">
    <source>
        <dbReference type="SAM" id="MobiDB-lite"/>
    </source>
</evidence>
<evidence type="ECO:0000256" key="3">
    <source>
        <dbReference type="ARBA" id="ARBA00022598"/>
    </source>
</evidence>
<evidence type="ECO:0000256" key="5">
    <source>
        <dbReference type="ARBA" id="ARBA00022840"/>
    </source>
</evidence>
<dbReference type="PROSITE" id="PS00455">
    <property type="entry name" value="AMP_BINDING"/>
    <property type="match status" value="1"/>
</dbReference>
<comment type="similarity">
    <text evidence="1">Belongs to the ATP-dependent AMP-binding enzyme family.</text>
</comment>
<proteinExistence type="inferred from homology"/>
<sequence length="668" mass="71955">MRGLAQFGTHANPVWLPSERELSRSRLMAAMGRWGYSDIRQLHGASVDDPEWFWPAALEDLEIRFTTPYEQLKDESEGPEFARWFVGGGINVVNSCVDAHADGPNGDKAAVIYEGDSGDRRQLTYRQLADDVSRIADGLRELGVIKGDRVALFLPVVPEAVVAFLACARIGAIVVPTFSGYGSEAVANRLHDSGAVVVITADATTRRGKTVALKPIVDQALQDATEVRNVLVVRSSGMSVPMTPDRDRFWDSFERNHQSVAATELDPNDPLMIIYTSGTTGKPKGIVHSHAGYLTKAAIDFGYAFDMQQDDVLGWIADMGWNLGPLMIVGGLHFGATIVLIEGVPNHPTASRLWDIVERNGVTVQGIAPTAARMLIAQSGGAAPTAYLGSLRAFASTGEAWDSPSWRWLYETVGESRLPILNYTGGTEVGGGILSCYTSLPQGEANFSGPLLGMDVAVLDERGVPTVGEVGELALLNTWPGMASGFWNDNERYLNTYWSTHQGVWVHGDLAVVDEDGYWSVLGRSDDTIKIAGRRVGPAEIETAILADPRIVDVAVIGVPDPMRGQKIVAFAVAVDERCQPTQADLHESVSGQIGKAITPADIIYVRTLPKTKNGKTMRRTIRAQYLGQPLGDLSALDPTTPIAAIPTHADIAPTGSQRLAADPSTHG</sequence>
<evidence type="ECO:0000313" key="12">
    <source>
        <dbReference type="Proteomes" id="UP000183407"/>
    </source>
</evidence>
<dbReference type="Proteomes" id="UP000183407">
    <property type="component" value="Unassembled WGS sequence"/>
</dbReference>
<feature type="domain" description="AMP-dependent synthetase/ligase" evidence="8">
    <location>
        <begin position="104"/>
        <end position="487"/>
    </location>
</feature>
<dbReference type="Pfam" id="PF00501">
    <property type="entry name" value="AMP-binding"/>
    <property type="match status" value="1"/>
</dbReference>
<dbReference type="Pfam" id="PF16177">
    <property type="entry name" value="ACAS_N"/>
    <property type="match status" value="1"/>
</dbReference>
<dbReference type="Gene3D" id="3.30.300.30">
    <property type="match status" value="1"/>
</dbReference>
<feature type="domain" description="AMP-binding enzyme C-terminal" evidence="9">
    <location>
        <begin position="540"/>
        <end position="616"/>
    </location>
</feature>
<dbReference type="InterPro" id="IPR042099">
    <property type="entry name" value="ANL_N_sf"/>
</dbReference>
<dbReference type="GO" id="GO:0006085">
    <property type="term" value="P:acetyl-CoA biosynthetic process"/>
    <property type="evidence" value="ECO:0007669"/>
    <property type="project" value="TreeGrafter"/>
</dbReference>
<evidence type="ECO:0000313" key="11">
    <source>
        <dbReference type="EMBL" id="SEB47376.1"/>
    </source>
</evidence>
<evidence type="ECO:0000256" key="2">
    <source>
        <dbReference type="ARBA" id="ARBA00013275"/>
    </source>
</evidence>
<dbReference type="EMBL" id="FNTL01000003">
    <property type="protein sequence ID" value="SEB47376.1"/>
    <property type="molecule type" value="Genomic_DNA"/>
</dbReference>
<dbReference type="PANTHER" id="PTHR24095">
    <property type="entry name" value="ACETYL-COENZYME A SYNTHETASE"/>
    <property type="match status" value="1"/>
</dbReference>
<dbReference type="OrthoDB" id="9803968at2"/>
<dbReference type="InterPro" id="IPR000873">
    <property type="entry name" value="AMP-dep_synth/lig_dom"/>
</dbReference>
<evidence type="ECO:0000256" key="6">
    <source>
        <dbReference type="ARBA" id="ARBA00022990"/>
    </source>
</evidence>
<dbReference type="InterPro" id="IPR025110">
    <property type="entry name" value="AMP-bd_C"/>
</dbReference>
<gene>
    <name evidence="11" type="ORF">SAMN04490220_0995</name>
</gene>